<name>A0ABQ9X9A7_9EUKA</name>
<reference evidence="2 3" key="1">
    <citation type="journal article" date="2022" name="bioRxiv">
        <title>Genomics of Preaxostyla Flagellates Illuminates Evolutionary Transitions and the Path Towards Mitochondrial Loss.</title>
        <authorList>
            <person name="Novak L.V.F."/>
            <person name="Treitli S.C."/>
            <person name="Pyrih J."/>
            <person name="Halakuc P."/>
            <person name="Pipaliya S.V."/>
            <person name="Vacek V."/>
            <person name="Brzon O."/>
            <person name="Soukal P."/>
            <person name="Eme L."/>
            <person name="Dacks J.B."/>
            <person name="Karnkowska A."/>
            <person name="Elias M."/>
            <person name="Hampl V."/>
        </authorList>
    </citation>
    <scope>NUCLEOTIDE SEQUENCE [LARGE SCALE GENOMIC DNA]</scope>
    <source>
        <strain evidence="2">NAU3</strain>
        <tissue evidence="2">Gut</tissue>
    </source>
</reference>
<keyword evidence="3" id="KW-1185">Reference proteome</keyword>
<organism evidence="2 3">
    <name type="scientific">Blattamonas nauphoetae</name>
    <dbReference type="NCBI Taxonomy" id="2049346"/>
    <lineage>
        <taxon>Eukaryota</taxon>
        <taxon>Metamonada</taxon>
        <taxon>Preaxostyla</taxon>
        <taxon>Oxymonadida</taxon>
        <taxon>Blattamonas</taxon>
    </lineage>
</organism>
<dbReference type="Proteomes" id="UP001281761">
    <property type="component" value="Unassembled WGS sequence"/>
</dbReference>
<feature type="compositionally biased region" description="Pro residues" evidence="1">
    <location>
        <begin position="195"/>
        <end position="211"/>
    </location>
</feature>
<evidence type="ECO:0008006" key="4">
    <source>
        <dbReference type="Google" id="ProtNLM"/>
    </source>
</evidence>
<feature type="compositionally biased region" description="Pro residues" evidence="1">
    <location>
        <begin position="365"/>
        <end position="375"/>
    </location>
</feature>
<protein>
    <recommendedName>
        <fullName evidence="4">RRM domain-containing protein</fullName>
    </recommendedName>
</protein>
<feature type="region of interest" description="Disordered" evidence="1">
    <location>
        <begin position="173"/>
        <end position="278"/>
    </location>
</feature>
<dbReference type="EMBL" id="JARBJD010000161">
    <property type="protein sequence ID" value="KAK2949147.1"/>
    <property type="molecule type" value="Genomic_DNA"/>
</dbReference>
<accession>A0ABQ9X9A7</accession>
<evidence type="ECO:0000313" key="3">
    <source>
        <dbReference type="Proteomes" id="UP001281761"/>
    </source>
</evidence>
<comment type="caution">
    <text evidence="2">The sequence shown here is derived from an EMBL/GenBank/DDBJ whole genome shotgun (WGS) entry which is preliminary data.</text>
</comment>
<evidence type="ECO:0000313" key="2">
    <source>
        <dbReference type="EMBL" id="KAK2949147.1"/>
    </source>
</evidence>
<feature type="compositionally biased region" description="Low complexity" evidence="1">
    <location>
        <begin position="390"/>
        <end position="410"/>
    </location>
</feature>
<gene>
    <name evidence="2" type="ORF">BLNAU_15873</name>
</gene>
<feature type="region of interest" description="Disordered" evidence="1">
    <location>
        <begin position="436"/>
        <end position="458"/>
    </location>
</feature>
<proteinExistence type="predicted"/>
<sequence length="458" mass="51308">MNLLSDEARNSSKSYVFRIEGIVQTTTEEQIHSAYEEYGDIVYVNILHSFNKYSATMLIWLTIPPQTFISNRQTTKIDDRFITLTDVTHLYSKSILLIRPLARNVEAPTLSVFFTPTVLVHVWIKTKPTSFSTEKSGYLLFDDKYPLKTAITFLSSKNWLSDNKLQIRLASNDECDQLDPHPSTVKPQTTDTHIQPPPQPPTKPVLSPPIPNLILAPQILPQTAQPPQSHPNNFQGRRDPPLVEKLPTTMITPSLPPPPVLLPDPRSKQPNIVNVPLRSTQPTNSEFVLIHNLSQPPFPPPNPPTAPSSTLSNDVKPSNALLPTPKPKFQPTKAPPPPPNLDSILPAPKISTQFATPVPSAQPKQIPPFTTPPPTVLERSTTPPPDRCPPRLNLSPRSLSRLPPSHPLRNPDQRPLSITTIADHHRHFESYHRERTKEHLQHTKLPNQPVSARTLAHF</sequence>
<evidence type="ECO:0000256" key="1">
    <source>
        <dbReference type="SAM" id="MobiDB-lite"/>
    </source>
</evidence>
<feature type="compositionally biased region" description="Polar residues" evidence="1">
    <location>
        <begin position="268"/>
        <end position="278"/>
    </location>
</feature>
<feature type="compositionally biased region" description="Polar residues" evidence="1">
    <location>
        <begin position="220"/>
        <end position="235"/>
    </location>
</feature>
<feature type="compositionally biased region" description="Pro residues" evidence="1">
    <location>
        <begin position="296"/>
        <end position="306"/>
    </location>
</feature>
<feature type="region of interest" description="Disordered" evidence="1">
    <location>
        <begin position="291"/>
        <end position="414"/>
    </location>
</feature>
<feature type="compositionally biased region" description="Pro residues" evidence="1">
    <location>
        <begin position="324"/>
        <end position="340"/>
    </location>
</feature>